<dbReference type="AlphaFoldDB" id="A0A226D723"/>
<sequence>MESKYEDFVPATAEERRASMCCARSAYHAIRSQQSQESYEEAIANKAADGINQPPGSLLLISVVSDKVTYSRNTYLITGVTLPIQGKMITAVIDASVVTDHTGAGLAKQQMDGLKEFVKEEDLKTRLVGGSYDGAFHHDNVPRHLNSTVHQDMHEKRTTLEKEKVEAEIMEQRLKLEEQRLNDMNETEINELEQKKHQNAQQLRNITSALDTANGKLDAVEKWTTFTWDPAHLVELGDKDMKKREEGKFPKSVEKIVTEVQKGVRCGKSYMELSIEMQNENKEPRAINAFSDTRFAYEGRILNNFNHNLPGLYNHLNKTRNPLADRINNTEFVSKLTITQDVYEKKAADLESGNTDDFPSYHKAKLEILAKNEYQGKPLLAAQHTAHPTRHVSSEQSEEPPTFDQTATKVEKEGAKFVKAMAECIEQRYSKNKPPVFDELKEVFSRETIMHRPDGYIPPQLKSHAELAKAAGYLREDVTQEELNEQYIYFIDRMTNEAPQHDKENGWYHSVLHDEEVKNHAADVAHLAAAAIARTSSEAVVEGMGSVAKKPKENRGMLNHETFKQELSIHWNGPPTGTQCNKLLANALDNHFKGKEWHFFRRSDRQDKLKSFHVSKTVDKFNKTDGRLKW</sequence>
<feature type="region of interest" description="Disordered" evidence="2">
    <location>
        <begin position="383"/>
        <end position="409"/>
    </location>
</feature>
<evidence type="ECO:0000256" key="2">
    <source>
        <dbReference type="SAM" id="MobiDB-lite"/>
    </source>
</evidence>
<proteinExistence type="predicted"/>
<reference evidence="3 4" key="1">
    <citation type="submission" date="2015-12" db="EMBL/GenBank/DDBJ databases">
        <title>The genome of Folsomia candida.</title>
        <authorList>
            <person name="Faddeeva A."/>
            <person name="Derks M.F."/>
            <person name="Anvar Y."/>
            <person name="Smit S."/>
            <person name="Van Straalen N."/>
            <person name="Roelofs D."/>
        </authorList>
    </citation>
    <scope>NUCLEOTIDE SEQUENCE [LARGE SCALE GENOMIC DNA]</scope>
    <source>
        <strain evidence="3 4">VU population</strain>
        <tissue evidence="3">Whole body</tissue>
    </source>
</reference>
<dbReference type="EMBL" id="LNIX01000031">
    <property type="protein sequence ID" value="OXA41009.1"/>
    <property type="molecule type" value="Genomic_DNA"/>
</dbReference>
<gene>
    <name evidence="3" type="ORF">Fcan01_24390</name>
</gene>
<feature type="coiled-coil region" evidence="1">
    <location>
        <begin position="153"/>
        <end position="209"/>
    </location>
</feature>
<accession>A0A226D723</accession>
<evidence type="ECO:0000256" key="1">
    <source>
        <dbReference type="SAM" id="Coils"/>
    </source>
</evidence>
<dbReference type="OrthoDB" id="6625098at2759"/>
<keyword evidence="1" id="KW-0175">Coiled coil</keyword>
<protein>
    <submittedName>
        <fullName evidence="3">Uncharacterized protein</fullName>
    </submittedName>
</protein>
<organism evidence="3 4">
    <name type="scientific">Folsomia candida</name>
    <name type="common">Springtail</name>
    <dbReference type="NCBI Taxonomy" id="158441"/>
    <lineage>
        <taxon>Eukaryota</taxon>
        <taxon>Metazoa</taxon>
        <taxon>Ecdysozoa</taxon>
        <taxon>Arthropoda</taxon>
        <taxon>Hexapoda</taxon>
        <taxon>Collembola</taxon>
        <taxon>Entomobryomorpha</taxon>
        <taxon>Isotomoidea</taxon>
        <taxon>Isotomidae</taxon>
        <taxon>Proisotominae</taxon>
        <taxon>Folsomia</taxon>
    </lineage>
</organism>
<name>A0A226D723_FOLCA</name>
<dbReference type="Proteomes" id="UP000198287">
    <property type="component" value="Unassembled WGS sequence"/>
</dbReference>
<keyword evidence="4" id="KW-1185">Reference proteome</keyword>
<evidence type="ECO:0000313" key="4">
    <source>
        <dbReference type="Proteomes" id="UP000198287"/>
    </source>
</evidence>
<evidence type="ECO:0000313" key="3">
    <source>
        <dbReference type="EMBL" id="OXA41009.1"/>
    </source>
</evidence>
<comment type="caution">
    <text evidence="3">The sequence shown here is derived from an EMBL/GenBank/DDBJ whole genome shotgun (WGS) entry which is preliminary data.</text>
</comment>